<protein>
    <recommendedName>
        <fullName evidence="4">Outer membrane beta-barrel protein</fullName>
    </recommendedName>
</protein>
<feature type="chain" id="PRO_5022875327" description="Outer membrane beta-barrel protein" evidence="1">
    <location>
        <begin position="28"/>
        <end position="292"/>
    </location>
</feature>
<keyword evidence="3" id="KW-1185">Reference proteome</keyword>
<dbReference type="EMBL" id="VORB01000011">
    <property type="protein sequence ID" value="TXC76057.1"/>
    <property type="molecule type" value="Genomic_DNA"/>
</dbReference>
<reference evidence="2 3" key="1">
    <citation type="submission" date="2019-08" db="EMBL/GenBank/DDBJ databases">
        <title>Genome of Luteibaculum oceani JCM 18817.</title>
        <authorList>
            <person name="Bowman J.P."/>
        </authorList>
    </citation>
    <scope>NUCLEOTIDE SEQUENCE [LARGE SCALE GENOMIC DNA]</scope>
    <source>
        <strain evidence="2 3">JCM 18817</strain>
    </source>
</reference>
<keyword evidence="1" id="KW-0732">Signal</keyword>
<dbReference type="OrthoDB" id="979407at2"/>
<evidence type="ECO:0000256" key="1">
    <source>
        <dbReference type="SAM" id="SignalP"/>
    </source>
</evidence>
<sequence length="292" mass="33045">MNTPHTKLFYRHVVVALLCLFGQHLSAQDLLVTSARDSLNGKVDRVARDPFIFYLESDKGLDTLYFNRDQVLGIKFNYYKNLEALKLDSTGQSNLSDPIPDKWYYRFKFSIDFGYCRWLLDIPSSKFGFGEHVGAIKNGNKVAGEICIPIKRSNALAINFGQFRSYAKTTTGNYSFRQTYEDDVTITSVGVTYVVLAKLNQQREFNLGLGLDYCFFNNSDIIKAKTLIPRLDLKFELAHGENFAPYIRVSGSYAEINEVMVSEDGNDQKKEETDKAYSLGTVSIGLGISIFN</sequence>
<comment type="caution">
    <text evidence="2">The sequence shown here is derived from an EMBL/GenBank/DDBJ whole genome shotgun (WGS) entry which is preliminary data.</text>
</comment>
<evidence type="ECO:0000313" key="3">
    <source>
        <dbReference type="Proteomes" id="UP000321168"/>
    </source>
</evidence>
<feature type="signal peptide" evidence="1">
    <location>
        <begin position="1"/>
        <end position="27"/>
    </location>
</feature>
<evidence type="ECO:0000313" key="2">
    <source>
        <dbReference type="EMBL" id="TXC76057.1"/>
    </source>
</evidence>
<dbReference type="AlphaFoldDB" id="A0A5C6US50"/>
<name>A0A5C6US50_9FLAO</name>
<proteinExistence type="predicted"/>
<dbReference type="RefSeq" id="WP_147015295.1">
    <property type="nucleotide sequence ID" value="NZ_VORB01000011.1"/>
</dbReference>
<evidence type="ECO:0008006" key="4">
    <source>
        <dbReference type="Google" id="ProtNLM"/>
    </source>
</evidence>
<accession>A0A5C6US50</accession>
<gene>
    <name evidence="2" type="ORF">FRX97_11120</name>
</gene>
<organism evidence="2 3">
    <name type="scientific">Luteibaculum oceani</name>
    <dbReference type="NCBI Taxonomy" id="1294296"/>
    <lineage>
        <taxon>Bacteria</taxon>
        <taxon>Pseudomonadati</taxon>
        <taxon>Bacteroidota</taxon>
        <taxon>Flavobacteriia</taxon>
        <taxon>Flavobacteriales</taxon>
        <taxon>Luteibaculaceae</taxon>
        <taxon>Luteibaculum</taxon>
    </lineage>
</organism>
<dbReference type="Proteomes" id="UP000321168">
    <property type="component" value="Unassembled WGS sequence"/>
</dbReference>